<evidence type="ECO:0000259" key="10">
    <source>
        <dbReference type="PROSITE" id="PS50004"/>
    </source>
</evidence>
<dbReference type="SMART" id="SM00239">
    <property type="entry name" value="C2"/>
    <property type="match status" value="2"/>
</dbReference>
<keyword evidence="2" id="KW-0479">Metal-binding</keyword>
<feature type="region of interest" description="Disordered" evidence="8">
    <location>
        <begin position="92"/>
        <end position="114"/>
    </location>
</feature>
<accession>A0ABD0KWS7</accession>
<dbReference type="InterPro" id="IPR001565">
    <property type="entry name" value="Synaptotagmin"/>
</dbReference>
<feature type="transmembrane region" description="Helical" evidence="9">
    <location>
        <begin position="36"/>
        <end position="60"/>
    </location>
</feature>
<dbReference type="EMBL" id="JACVVK020000116">
    <property type="protein sequence ID" value="KAK7491349.1"/>
    <property type="molecule type" value="Genomic_DNA"/>
</dbReference>
<feature type="non-terminal residue" evidence="11">
    <location>
        <position position="1"/>
    </location>
</feature>
<keyword evidence="1 9" id="KW-0812">Transmembrane</keyword>
<evidence type="ECO:0000256" key="9">
    <source>
        <dbReference type="SAM" id="Phobius"/>
    </source>
</evidence>
<dbReference type="InterPro" id="IPR000008">
    <property type="entry name" value="C2_dom"/>
</dbReference>
<comment type="subcellular location">
    <subcellularLocation>
        <location evidence="7">Endomembrane system</location>
        <topology evidence="7">Single-pass membrane protein</topology>
    </subcellularLocation>
</comment>
<keyword evidence="12" id="KW-1185">Reference proteome</keyword>
<dbReference type="PANTHER" id="PTHR10024">
    <property type="entry name" value="SYNAPTOTAGMIN"/>
    <property type="match status" value="1"/>
</dbReference>
<evidence type="ECO:0000313" key="12">
    <source>
        <dbReference type="Proteomes" id="UP001519460"/>
    </source>
</evidence>
<organism evidence="11 12">
    <name type="scientific">Batillaria attramentaria</name>
    <dbReference type="NCBI Taxonomy" id="370345"/>
    <lineage>
        <taxon>Eukaryota</taxon>
        <taxon>Metazoa</taxon>
        <taxon>Spiralia</taxon>
        <taxon>Lophotrochozoa</taxon>
        <taxon>Mollusca</taxon>
        <taxon>Gastropoda</taxon>
        <taxon>Caenogastropoda</taxon>
        <taxon>Sorbeoconcha</taxon>
        <taxon>Cerithioidea</taxon>
        <taxon>Batillariidae</taxon>
        <taxon>Batillaria</taxon>
    </lineage>
</organism>
<evidence type="ECO:0000256" key="8">
    <source>
        <dbReference type="SAM" id="MobiDB-lite"/>
    </source>
</evidence>
<comment type="caution">
    <text evidence="11">The sequence shown here is derived from an EMBL/GenBank/DDBJ whole genome shotgun (WGS) entry which is preliminary data.</text>
</comment>
<keyword evidence="5 9" id="KW-1133">Transmembrane helix</keyword>
<dbReference type="Proteomes" id="UP001519460">
    <property type="component" value="Unassembled WGS sequence"/>
</dbReference>
<evidence type="ECO:0000256" key="4">
    <source>
        <dbReference type="ARBA" id="ARBA00022837"/>
    </source>
</evidence>
<sequence length="490" mass="55402">ATSRSREQRSSRKAPSGHRTKLLLPFSVWRYGPNSILVFGIVSGAACLLAVALIASWYIYKKKKASSYPGIHPEKQSVFHRDWVPETGLRISKSSPDISSHCSLSTEDSPGGRPKKGVFQITTRQWTLPTVPQRHLSFQRMLSHRLDLSNIEFTVQSIKHKEQPELGSIKPELYKQASVDSLRSEHIPCGKLFFSLTYSQEDKALVVTISRAESLPAKDFSGTSDPYVKVYLMPDRKTKHQTKVHRKTLNPEFNETFTFPVAYDDMPQRVLQFSIYDFDRFSRHDLIGAVKIKDILGEGSLAKETFFVRDIYTAQQEKADIGELMLSLCYLPTAGRLTLTVVKARGLKAMDITGNADPYVKVSLMCQGKRIKKRKTSVQKNTLHPVFNEALVFDVPQESVEDIYLLVKVVDYDRIGSDELMGCCGLGPMFNGQGREHWYEMLENSRKPVAQWYPLLEHLPLPAPLSAVNGKCCLRQRQSTEDSVDSNTLP</sequence>
<evidence type="ECO:0000256" key="6">
    <source>
        <dbReference type="ARBA" id="ARBA00023136"/>
    </source>
</evidence>
<protein>
    <recommendedName>
        <fullName evidence="10">C2 domain-containing protein</fullName>
    </recommendedName>
</protein>
<dbReference type="GO" id="GO:0046872">
    <property type="term" value="F:metal ion binding"/>
    <property type="evidence" value="ECO:0007669"/>
    <property type="project" value="UniProtKB-KW"/>
</dbReference>
<feature type="compositionally biased region" description="Polar residues" evidence="8">
    <location>
        <begin position="92"/>
        <end position="108"/>
    </location>
</feature>
<dbReference type="InterPro" id="IPR035892">
    <property type="entry name" value="C2_domain_sf"/>
</dbReference>
<feature type="domain" description="C2" evidence="10">
    <location>
        <begin position="188"/>
        <end position="309"/>
    </location>
</feature>
<evidence type="ECO:0000256" key="7">
    <source>
        <dbReference type="ARBA" id="ARBA00037847"/>
    </source>
</evidence>
<dbReference type="CDD" id="cd08403">
    <property type="entry name" value="C2B_Synaptotagmin-3-5-6-9-10"/>
    <property type="match status" value="1"/>
</dbReference>
<dbReference type="PRINTS" id="PR00399">
    <property type="entry name" value="SYNAPTOTAGMN"/>
</dbReference>
<dbReference type="Pfam" id="PF00168">
    <property type="entry name" value="C2"/>
    <property type="match status" value="2"/>
</dbReference>
<dbReference type="GO" id="GO:0012505">
    <property type="term" value="C:endomembrane system"/>
    <property type="evidence" value="ECO:0007669"/>
    <property type="project" value="UniProtKB-SubCell"/>
</dbReference>
<gene>
    <name evidence="11" type="ORF">BaRGS_00017450</name>
</gene>
<evidence type="ECO:0000256" key="3">
    <source>
        <dbReference type="ARBA" id="ARBA00022737"/>
    </source>
</evidence>
<feature type="domain" description="C2" evidence="10">
    <location>
        <begin position="320"/>
        <end position="439"/>
    </location>
</feature>
<keyword evidence="4" id="KW-0106">Calcium</keyword>
<keyword evidence="6 9" id="KW-0472">Membrane</keyword>
<evidence type="ECO:0000256" key="1">
    <source>
        <dbReference type="ARBA" id="ARBA00022692"/>
    </source>
</evidence>
<dbReference type="AlphaFoldDB" id="A0ABD0KWS7"/>
<dbReference type="FunFam" id="2.60.40.150:FF:000005">
    <property type="entry name" value="Synaptotagmin 6"/>
    <property type="match status" value="1"/>
</dbReference>
<dbReference type="SUPFAM" id="SSF49562">
    <property type="entry name" value="C2 domain (Calcium/lipid-binding domain, CaLB)"/>
    <property type="match status" value="2"/>
</dbReference>
<dbReference type="PRINTS" id="PR00360">
    <property type="entry name" value="C2DOMAIN"/>
</dbReference>
<reference evidence="11 12" key="1">
    <citation type="journal article" date="2023" name="Sci. Data">
        <title>Genome assembly of the Korean intertidal mud-creeper Batillaria attramentaria.</title>
        <authorList>
            <person name="Patra A.K."/>
            <person name="Ho P.T."/>
            <person name="Jun S."/>
            <person name="Lee S.J."/>
            <person name="Kim Y."/>
            <person name="Won Y.J."/>
        </authorList>
    </citation>
    <scope>NUCLEOTIDE SEQUENCE [LARGE SCALE GENOMIC DNA]</scope>
    <source>
        <strain evidence="11">Wonlab-2016</strain>
    </source>
</reference>
<evidence type="ECO:0000256" key="5">
    <source>
        <dbReference type="ARBA" id="ARBA00022989"/>
    </source>
</evidence>
<keyword evidence="3" id="KW-0677">Repeat</keyword>
<dbReference type="PANTHER" id="PTHR10024:SF374">
    <property type="entry name" value="C2 DOMAIN-CONTAINING PROTEIN"/>
    <property type="match status" value="1"/>
</dbReference>
<evidence type="ECO:0000256" key="2">
    <source>
        <dbReference type="ARBA" id="ARBA00022723"/>
    </source>
</evidence>
<proteinExistence type="predicted"/>
<name>A0ABD0KWS7_9CAEN</name>
<dbReference type="Gene3D" id="2.60.40.150">
    <property type="entry name" value="C2 domain"/>
    <property type="match status" value="2"/>
</dbReference>
<dbReference type="PROSITE" id="PS50004">
    <property type="entry name" value="C2"/>
    <property type="match status" value="2"/>
</dbReference>
<dbReference type="FunFam" id="2.60.40.150:FF:000011">
    <property type="entry name" value="Synaptotagmin 6"/>
    <property type="match status" value="1"/>
</dbReference>
<evidence type="ECO:0000313" key="11">
    <source>
        <dbReference type="EMBL" id="KAK7491349.1"/>
    </source>
</evidence>